<protein>
    <submittedName>
        <fullName evidence="4">Peptide N-acetyl-beta-D-glucosaminyl asparaginase amidase A-domain-containing protein</fullName>
    </submittedName>
</protein>
<dbReference type="Proteomes" id="UP000070501">
    <property type="component" value="Unassembled WGS sequence"/>
</dbReference>
<keyword evidence="5" id="KW-1185">Reference proteome</keyword>
<evidence type="ECO:0000256" key="2">
    <source>
        <dbReference type="SAM" id="SignalP"/>
    </source>
</evidence>
<evidence type="ECO:0000256" key="1">
    <source>
        <dbReference type="SAM" id="MobiDB-lite"/>
    </source>
</evidence>
<dbReference type="InterPro" id="IPR056948">
    <property type="entry name" value="PNGaseA_N"/>
</dbReference>
<feature type="signal peptide" evidence="2">
    <location>
        <begin position="1"/>
        <end position="18"/>
    </location>
</feature>
<feature type="region of interest" description="Disordered" evidence="1">
    <location>
        <begin position="29"/>
        <end position="48"/>
    </location>
</feature>
<dbReference type="InterPro" id="IPR021102">
    <property type="entry name" value="PNGase_A"/>
</dbReference>
<dbReference type="InParanoid" id="A0A136IW50"/>
<dbReference type="EMBL" id="KQ964256">
    <property type="protein sequence ID" value="KXJ88999.1"/>
    <property type="molecule type" value="Genomic_DNA"/>
</dbReference>
<dbReference type="OrthoDB" id="1612078at2759"/>
<name>A0A136IW50_9PEZI</name>
<evidence type="ECO:0000259" key="3">
    <source>
        <dbReference type="Pfam" id="PF12222"/>
    </source>
</evidence>
<dbReference type="Pfam" id="PF12222">
    <property type="entry name" value="PNGaseA"/>
    <property type="match status" value="1"/>
</dbReference>
<accession>A0A136IW50</accession>
<feature type="compositionally biased region" description="Polar residues" evidence="1">
    <location>
        <begin position="29"/>
        <end position="44"/>
    </location>
</feature>
<dbReference type="PANTHER" id="PTHR31104">
    <property type="entry name" value="PEPTIDE-N4-(N-ACETYL-BETA-GLUCOSAMINYL)ASPARAGINE AMIDASE A PROTEIN"/>
    <property type="match status" value="1"/>
</dbReference>
<gene>
    <name evidence="4" type="ORF">Micbo1qcDRAFT_177489</name>
</gene>
<evidence type="ECO:0000313" key="5">
    <source>
        <dbReference type="Proteomes" id="UP000070501"/>
    </source>
</evidence>
<sequence>MHRLTLLTALAAIAAAAAGPPTPDVVVQSSLPTPLSGHAPSSSELNHDSRVPDVAAATGPAQLFQVAPPIQVPTGKKVCTAVLMEHSFNNTRGRPFIAQYKPPKCKFDRVVIHFNVSVRGQQNDRTGVMYLDNTEVWRTMTPQTTPDGAQWHWDKDMTHYLSLWRQPRTLRFDLVDGTIAGPSIDAINTTLTATFFRGDRGKAISAPADLIIPISNRPGYDGEPMHFIWPEQNATNTISFPRNANRAVFSLSAQARDQEKFWWSNLANLTMARYFGRPAHVAWREIQILIDGELAGVSWPYPTVFAGDVVSQLHRPVVGINTFDIREHEIDITPWLPQLCNGRNHTFTIQDPNSSFQAIEKVTAHTFLNVTSAKVITEKSAGPATWSQELWAKNTVSFYEYGLLNINTVNITGIDSTRTGAGMQYTAKYHYPLFYKSTSTIAEPEEDVTSETEVFQGLKLDIKGSAVFPLGMESYQPKDKTRSFRGARLDTSWESIAIVHRVKDNSTTDVGASQVQAFNLWGVVDGPSSGSSAIERLYHRFVKSVNSTIVSDE</sequence>
<feature type="domain" description="Peptide N-acetyl-beta-D-glucosaminyl asparaginase amidase A N-terminal" evidence="3">
    <location>
        <begin position="69"/>
        <end position="362"/>
    </location>
</feature>
<feature type="chain" id="PRO_5007293197" evidence="2">
    <location>
        <begin position="19"/>
        <end position="553"/>
    </location>
</feature>
<dbReference type="AlphaFoldDB" id="A0A136IW50"/>
<reference evidence="5" key="1">
    <citation type="submission" date="2016-02" db="EMBL/GenBank/DDBJ databases">
        <title>Draft genome sequence of Microdochium bolleyi, a fungal endophyte of beachgrass.</title>
        <authorList>
            <consortium name="DOE Joint Genome Institute"/>
            <person name="David A.S."/>
            <person name="May G."/>
            <person name="Haridas S."/>
            <person name="Lim J."/>
            <person name="Wang M."/>
            <person name="Labutti K."/>
            <person name="Lipzen A."/>
            <person name="Barry K."/>
            <person name="Grigoriev I.V."/>
        </authorList>
    </citation>
    <scope>NUCLEOTIDE SEQUENCE [LARGE SCALE GENOMIC DNA]</scope>
    <source>
        <strain evidence="5">J235TASD1</strain>
    </source>
</reference>
<keyword evidence="2" id="KW-0732">Signal</keyword>
<organism evidence="4 5">
    <name type="scientific">Microdochium bolleyi</name>
    <dbReference type="NCBI Taxonomy" id="196109"/>
    <lineage>
        <taxon>Eukaryota</taxon>
        <taxon>Fungi</taxon>
        <taxon>Dikarya</taxon>
        <taxon>Ascomycota</taxon>
        <taxon>Pezizomycotina</taxon>
        <taxon>Sordariomycetes</taxon>
        <taxon>Xylariomycetidae</taxon>
        <taxon>Xylariales</taxon>
        <taxon>Microdochiaceae</taxon>
        <taxon>Microdochium</taxon>
    </lineage>
</organism>
<proteinExistence type="predicted"/>
<evidence type="ECO:0000313" key="4">
    <source>
        <dbReference type="EMBL" id="KXJ88999.1"/>
    </source>
</evidence>